<dbReference type="AlphaFoldDB" id="A0A6J4UNG7"/>
<protein>
    <submittedName>
        <fullName evidence="2">Uncharacterized protein</fullName>
    </submittedName>
</protein>
<name>A0A6J4UNG7_9BACT</name>
<accession>A0A6J4UNG7</accession>
<evidence type="ECO:0000256" key="1">
    <source>
        <dbReference type="SAM" id="MobiDB-lite"/>
    </source>
</evidence>
<organism evidence="2">
    <name type="scientific">uncultured Thermomicrobiales bacterium</name>
    <dbReference type="NCBI Taxonomy" id="1645740"/>
    <lineage>
        <taxon>Bacteria</taxon>
        <taxon>Pseudomonadati</taxon>
        <taxon>Thermomicrobiota</taxon>
        <taxon>Thermomicrobia</taxon>
        <taxon>Thermomicrobiales</taxon>
        <taxon>environmental samples</taxon>
    </lineage>
</organism>
<evidence type="ECO:0000313" key="2">
    <source>
        <dbReference type="EMBL" id="CAA9553924.1"/>
    </source>
</evidence>
<proteinExistence type="predicted"/>
<feature type="region of interest" description="Disordered" evidence="1">
    <location>
        <begin position="1"/>
        <end position="32"/>
    </location>
</feature>
<reference evidence="2" key="1">
    <citation type="submission" date="2020-02" db="EMBL/GenBank/DDBJ databases">
        <authorList>
            <person name="Meier V. D."/>
        </authorList>
    </citation>
    <scope>NUCLEOTIDE SEQUENCE</scope>
    <source>
        <strain evidence="2">AVDCRST_MAG19</strain>
    </source>
</reference>
<dbReference type="EMBL" id="CADCWL010000043">
    <property type="protein sequence ID" value="CAA9553924.1"/>
    <property type="molecule type" value="Genomic_DNA"/>
</dbReference>
<feature type="region of interest" description="Disordered" evidence="1">
    <location>
        <begin position="76"/>
        <end position="106"/>
    </location>
</feature>
<sequence length="106" mass="11130">MGDPAVVGDAATGAVPERDDRPRLAPPSGGPLLTDARLVVNAVPDLLGEGPVPKGPRCPDRATTLITPETAKIPRRARPMSTTFGSMIRGGDWRTSARAVAKRPPR</sequence>
<gene>
    <name evidence="2" type="ORF">AVDCRST_MAG19-1058</name>
</gene>